<keyword evidence="3" id="KW-1185">Reference proteome</keyword>
<accession>A0ABN2W775</accession>
<dbReference type="Proteomes" id="UP001500016">
    <property type="component" value="Unassembled WGS sequence"/>
</dbReference>
<feature type="region of interest" description="Disordered" evidence="1">
    <location>
        <begin position="1"/>
        <end position="20"/>
    </location>
</feature>
<comment type="caution">
    <text evidence="2">The sequence shown here is derived from an EMBL/GenBank/DDBJ whole genome shotgun (WGS) entry which is preliminary data.</text>
</comment>
<evidence type="ECO:0008006" key="4">
    <source>
        <dbReference type="Google" id="ProtNLM"/>
    </source>
</evidence>
<sequence length="177" mass="18241">MSTLTSRRTDHSAHSPQAAPAHTSLEFSAFCALHHDQYLRYAQARLGTRTGAALLAACLHELARLWPEVLRSPSAPAFGWRLLASAAGILRAERTAGSALYQHLPATLADAVLLCHGLGLSVPEAAALTGIDECVLTGRLRLARRGLPAGTLDALAGSADVPGAPGAPGSPGSPGSR</sequence>
<evidence type="ECO:0000313" key="3">
    <source>
        <dbReference type="Proteomes" id="UP001500016"/>
    </source>
</evidence>
<protein>
    <recommendedName>
        <fullName evidence="4">RNA polymerase sigma factor 70 region 4 type 2 domain-containing protein</fullName>
    </recommendedName>
</protein>
<proteinExistence type="predicted"/>
<gene>
    <name evidence="2" type="ORF">GCM10009801_44640</name>
</gene>
<dbReference type="EMBL" id="BAAAPE010000011">
    <property type="protein sequence ID" value="GAA2083888.1"/>
    <property type="molecule type" value="Genomic_DNA"/>
</dbReference>
<name>A0ABN2W775_9ACTN</name>
<reference evidence="2 3" key="1">
    <citation type="journal article" date="2019" name="Int. J. Syst. Evol. Microbiol.">
        <title>The Global Catalogue of Microorganisms (GCM) 10K type strain sequencing project: providing services to taxonomists for standard genome sequencing and annotation.</title>
        <authorList>
            <consortium name="The Broad Institute Genomics Platform"/>
            <consortium name="The Broad Institute Genome Sequencing Center for Infectious Disease"/>
            <person name="Wu L."/>
            <person name="Ma J."/>
        </authorList>
    </citation>
    <scope>NUCLEOTIDE SEQUENCE [LARGE SCALE GENOMIC DNA]</scope>
    <source>
        <strain evidence="2 3">JCM 15478</strain>
    </source>
</reference>
<evidence type="ECO:0000256" key="1">
    <source>
        <dbReference type="SAM" id="MobiDB-lite"/>
    </source>
</evidence>
<feature type="region of interest" description="Disordered" evidence="1">
    <location>
        <begin position="157"/>
        <end position="177"/>
    </location>
</feature>
<evidence type="ECO:0000313" key="2">
    <source>
        <dbReference type="EMBL" id="GAA2083888.1"/>
    </source>
</evidence>
<organism evidence="2 3">
    <name type="scientific">Streptomyces albiaxialis</name>
    <dbReference type="NCBI Taxonomy" id="329523"/>
    <lineage>
        <taxon>Bacteria</taxon>
        <taxon>Bacillati</taxon>
        <taxon>Actinomycetota</taxon>
        <taxon>Actinomycetes</taxon>
        <taxon>Kitasatosporales</taxon>
        <taxon>Streptomycetaceae</taxon>
        <taxon>Streptomyces</taxon>
    </lineage>
</organism>